<gene>
    <name evidence="8" type="ORF">SAMN04487969_11637</name>
</gene>
<evidence type="ECO:0000256" key="4">
    <source>
        <dbReference type="ARBA" id="ARBA00022692"/>
    </source>
</evidence>
<comment type="subcellular location">
    <subcellularLocation>
        <location evidence="1">Cell membrane</location>
        <topology evidence="1">Multi-pass membrane protein</topology>
    </subcellularLocation>
</comment>
<reference evidence="9" key="1">
    <citation type="submission" date="2016-10" db="EMBL/GenBank/DDBJ databases">
        <authorList>
            <person name="Varghese N."/>
            <person name="Submissions S."/>
        </authorList>
    </citation>
    <scope>NUCLEOTIDE SEQUENCE [LARGE SCALE GENOMIC DNA]</scope>
    <source>
        <strain evidence="9">CGMCC 1.10223</strain>
    </source>
</reference>
<organism evidence="8 9">
    <name type="scientific">Paenibacillus algorifonticola</name>
    <dbReference type="NCBI Taxonomy" id="684063"/>
    <lineage>
        <taxon>Bacteria</taxon>
        <taxon>Bacillati</taxon>
        <taxon>Bacillota</taxon>
        <taxon>Bacilli</taxon>
        <taxon>Bacillales</taxon>
        <taxon>Paenibacillaceae</taxon>
        <taxon>Paenibacillus</taxon>
    </lineage>
</organism>
<evidence type="ECO:0000313" key="9">
    <source>
        <dbReference type="Proteomes" id="UP000183410"/>
    </source>
</evidence>
<feature type="transmembrane region" description="Helical" evidence="7">
    <location>
        <begin position="289"/>
        <end position="309"/>
    </location>
</feature>
<feature type="transmembrane region" description="Helical" evidence="7">
    <location>
        <begin position="15"/>
        <end position="39"/>
    </location>
</feature>
<feature type="transmembrane region" description="Helical" evidence="7">
    <location>
        <begin position="387"/>
        <end position="409"/>
    </location>
</feature>
<evidence type="ECO:0000256" key="5">
    <source>
        <dbReference type="ARBA" id="ARBA00022989"/>
    </source>
</evidence>
<dbReference type="GO" id="GO:0005886">
    <property type="term" value="C:plasma membrane"/>
    <property type="evidence" value="ECO:0007669"/>
    <property type="project" value="UniProtKB-SubCell"/>
</dbReference>
<keyword evidence="4 7" id="KW-0812">Transmembrane</keyword>
<feature type="transmembrane region" description="Helical" evidence="7">
    <location>
        <begin position="118"/>
        <end position="137"/>
    </location>
</feature>
<feature type="transmembrane region" description="Helical" evidence="7">
    <location>
        <begin position="176"/>
        <end position="195"/>
    </location>
</feature>
<dbReference type="PANTHER" id="PTHR30250:SF10">
    <property type="entry name" value="LIPOPOLYSACCHARIDE BIOSYNTHESIS PROTEIN WZXC"/>
    <property type="match status" value="1"/>
</dbReference>
<protein>
    <submittedName>
        <fullName evidence="8">Membrane protein involved in the export of O-antigen and teichoic acid</fullName>
    </submittedName>
</protein>
<keyword evidence="5 7" id="KW-1133">Transmembrane helix</keyword>
<feature type="transmembrane region" description="Helical" evidence="7">
    <location>
        <begin position="149"/>
        <end position="170"/>
    </location>
</feature>
<feature type="transmembrane region" description="Helical" evidence="7">
    <location>
        <begin position="45"/>
        <end position="70"/>
    </location>
</feature>
<evidence type="ECO:0000256" key="6">
    <source>
        <dbReference type="ARBA" id="ARBA00023136"/>
    </source>
</evidence>
<name>A0A1I2GI24_9BACL</name>
<keyword evidence="6 7" id="KW-0472">Membrane</keyword>
<accession>A0A1I2GI24</accession>
<dbReference type="Pfam" id="PF13440">
    <property type="entry name" value="Polysacc_synt_3"/>
    <property type="match status" value="1"/>
</dbReference>
<feature type="transmembrane region" description="Helical" evidence="7">
    <location>
        <begin position="421"/>
        <end position="438"/>
    </location>
</feature>
<feature type="transmembrane region" description="Helical" evidence="7">
    <location>
        <begin position="329"/>
        <end position="349"/>
    </location>
</feature>
<dbReference type="Proteomes" id="UP000183410">
    <property type="component" value="Unassembled WGS sequence"/>
</dbReference>
<dbReference type="AlphaFoldDB" id="A0A1I2GI24"/>
<feature type="transmembrane region" description="Helical" evidence="7">
    <location>
        <begin position="82"/>
        <end position="106"/>
    </location>
</feature>
<evidence type="ECO:0000256" key="2">
    <source>
        <dbReference type="ARBA" id="ARBA00007430"/>
    </source>
</evidence>
<evidence type="ECO:0000313" key="8">
    <source>
        <dbReference type="EMBL" id="SFF16709.1"/>
    </source>
</evidence>
<evidence type="ECO:0000256" key="7">
    <source>
        <dbReference type="SAM" id="Phobius"/>
    </source>
</evidence>
<dbReference type="RefSeq" id="WP_052737188.1">
    <property type="nucleotide sequence ID" value="NZ_FONN01000016.1"/>
</dbReference>
<comment type="similarity">
    <text evidence="2">Belongs to the polysaccharide synthase family.</text>
</comment>
<dbReference type="InterPro" id="IPR050833">
    <property type="entry name" value="Poly_Biosynth_Transport"/>
</dbReference>
<evidence type="ECO:0000256" key="1">
    <source>
        <dbReference type="ARBA" id="ARBA00004651"/>
    </source>
</evidence>
<sequence length="476" mass="52545">MGKIKQILQAKDHPFWVILQQFVTKVLTGVKFLIIARMLGPAEMGLVSIALVSLSIIELLTQLGVMEGIIQRKEDLNNEQKNALWTMMLARGIGISLVLLVTAPYIAQLFGEGRATSLLLLAAGVPLATNAVSIKWYERMRHKDFRSTGILQLITIMLDLSLSVMLVVVLNSPIGVIAGQLIAQLFRCTASFVWFKDKPKLSRDMGSIADIRKYGKWIWANSISTLVLYQLDKVIASRFLGTTMLGLYQTSQKLSQMSISDASYALGQYFFPVLSKLNREDHSQLKVQFMQMLLLILSFSAVTSAYFYLNVEWLVELLLGKEWLDIAPLLGLMLVTASLAGVMNVAVVLLRAVGKPRIVTLTSYVQLVIYVPLAIVGVIYFQVYGLIAASLIGTLVTTLVLLVYSFMTLKVAPRKQDFKKTIFPIAVLLVFYALHVWAGGIGLLIASTLIYAALVITIAKSLKGAEPEKKQLALGA</sequence>
<evidence type="ECO:0000256" key="3">
    <source>
        <dbReference type="ARBA" id="ARBA00022475"/>
    </source>
</evidence>
<dbReference type="EMBL" id="FONN01000016">
    <property type="protein sequence ID" value="SFF16709.1"/>
    <property type="molecule type" value="Genomic_DNA"/>
</dbReference>
<proteinExistence type="inferred from homology"/>
<keyword evidence="3" id="KW-1003">Cell membrane</keyword>
<dbReference type="PANTHER" id="PTHR30250">
    <property type="entry name" value="PST FAMILY PREDICTED COLANIC ACID TRANSPORTER"/>
    <property type="match status" value="1"/>
</dbReference>
<feature type="transmembrane region" description="Helical" evidence="7">
    <location>
        <begin position="361"/>
        <end position="381"/>
    </location>
</feature>
<keyword evidence="9" id="KW-1185">Reference proteome</keyword>